<feature type="transmembrane region" description="Helical" evidence="1">
    <location>
        <begin position="471"/>
        <end position="494"/>
    </location>
</feature>
<dbReference type="Gene3D" id="1.25.40.20">
    <property type="entry name" value="Ankyrin repeat-containing domain"/>
    <property type="match status" value="2"/>
</dbReference>
<evidence type="ECO:0000313" key="4">
    <source>
        <dbReference type="Proteomes" id="UP000594638"/>
    </source>
</evidence>
<reference evidence="3 4" key="1">
    <citation type="submission" date="2019-12" db="EMBL/GenBank/DDBJ databases">
        <authorList>
            <person name="Alioto T."/>
            <person name="Alioto T."/>
            <person name="Gomez Garrido J."/>
        </authorList>
    </citation>
    <scope>NUCLEOTIDE SEQUENCE [LARGE SCALE GENOMIC DNA]</scope>
</reference>
<dbReference type="InterPro" id="IPR036770">
    <property type="entry name" value="Ankyrin_rpt-contain_sf"/>
</dbReference>
<dbReference type="PANTHER" id="PTHR24177">
    <property type="entry name" value="CASKIN"/>
    <property type="match status" value="1"/>
</dbReference>
<dbReference type="PANTHER" id="PTHR24177:SF482">
    <property type="entry name" value="PGG DOMAIN-CONTAINING PROTEIN"/>
    <property type="match status" value="1"/>
</dbReference>
<feature type="transmembrane region" description="Helical" evidence="1">
    <location>
        <begin position="514"/>
        <end position="538"/>
    </location>
</feature>
<keyword evidence="4" id="KW-1185">Reference proteome</keyword>
<dbReference type="Gramene" id="OE9A070995T1">
    <property type="protein sequence ID" value="OE9A070995C1"/>
    <property type="gene ID" value="OE9A070995"/>
</dbReference>
<feature type="domain" description="PGG" evidence="2">
    <location>
        <begin position="467"/>
        <end position="578"/>
    </location>
</feature>
<dbReference type="InterPro" id="IPR026961">
    <property type="entry name" value="PGG_dom"/>
</dbReference>
<dbReference type="SMART" id="SM00248">
    <property type="entry name" value="ANK"/>
    <property type="match status" value="2"/>
</dbReference>
<keyword evidence="1" id="KW-0472">Membrane</keyword>
<dbReference type="OrthoDB" id="1925304at2759"/>
<organism evidence="3 4">
    <name type="scientific">Olea europaea subsp. europaea</name>
    <dbReference type="NCBI Taxonomy" id="158383"/>
    <lineage>
        <taxon>Eukaryota</taxon>
        <taxon>Viridiplantae</taxon>
        <taxon>Streptophyta</taxon>
        <taxon>Embryophyta</taxon>
        <taxon>Tracheophyta</taxon>
        <taxon>Spermatophyta</taxon>
        <taxon>Magnoliopsida</taxon>
        <taxon>eudicotyledons</taxon>
        <taxon>Gunneridae</taxon>
        <taxon>Pentapetalae</taxon>
        <taxon>asterids</taxon>
        <taxon>lamiids</taxon>
        <taxon>Lamiales</taxon>
        <taxon>Oleaceae</taxon>
        <taxon>Oleeae</taxon>
        <taxon>Olea</taxon>
    </lineage>
</organism>
<dbReference type="SUPFAM" id="SSF48403">
    <property type="entry name" value="Ankyrin repeat"/>
    <property type="match status" value="1"/>
</dbReference>
<comment type="caution">
    <text evidence="3">The sequence shown here is derived from an EMBL/GenBank/DDBJ whole genome shotgun (WGS) entry which is preliminary data.</text>
</comment>
<protein>
    <submittedName>
        <fullName evidence="3">ACCELERATED CELL DEATH 6-like</fullName>
    </submittedName>
</protein>
<evidence type="ECO:0000259" key="2">
    <source>
        <dbReference type="Pfam" id="PF13962"/>
    </source>
</evidence>
<dbReference type="Pfam" id="PF13962">
    <property type="entry name" value="PGG"/>
    <property type="match status" value="1"/>
</dbReference>
<evidence type="ECO:0000313" key="3">
    <source>
        <dbReference type="EMBL" id="CAA2972545.1"/>
    </source>
</evidence>
<dbReference type="Proteomes" id="UP000594638">
    <property type="component" value="Unassembled WGS sequence"/>
</dbReference>
<dbReference type="GO" id="GO:0016020">
    <property type="term" value="C:membrane"/>
    <property type="evidence" value="ECO:0007669"/>
    <property type="project" value="TreeGrafter"/>
</dbReference>
<evidence type="ECO:0000256" key="1">
    <source>
        <dbReference type="SAM" id="Phobius"/>
    </source>
</evidence>
<gene>
    <name evidence="3" type="ORF">OLEA9_A070995</name>
</gene>
<name>A0A8S0R348_OLEEU</name>
<feature type="transmembrane region" description="Helical" evidence="1">
    <location>
        <begin position="550"/>
        <end position="579"/>
    </location>
</feature>
<accession>A0A8S0R348</accession>
<dbReference type="EMBL" id="CACTIH010002056">
    <property type="protein sequence ID" value="CAA2972545.1"/>
    <property type="molecule type" value="Genomic_DNA"/>
</dbReference>
<feature type="transmembrane region" description="Helical" evidence="1">
    <location>
        <begin position="585"/>
        <end position="605"/>
    </location>
</feature>
<dbReference type="InterPro" id="IPR002110">
    <property type="entry name" value="Ankyrin_rpt"/>
</dbReference>
<dbReference type="AlphaFoldDB" id="A0A8S0R348"/>
<keyword evidence="1" id="KW-0812">Transmembrane</keyword>
<proteinExistence type="predicted"/>
<sequence>MKAVDTDCHAYYYHWKKHLYQALKDGKWEIIDRMIHDHPDEAFKAKLNKNGDKLLLCAINERKWWLVIRLVKKITAEHLAESLAETDDFGNTALHLAANIGRVEEAKKIVGAKKELLKYPNRDKFLPIQLAARREPANAYKMTSYLFEVSKEDETSSELRKNFPRVMLSLVTAGFYDLALDLFKYKEDEKGDRIRDLELDILEKMASDPGGFKSSCRLNFWESLIYSYSSIPSKHISRTKHSTYAGMKFLLLDTTPCLNQGLHKRLVLFCFAVYKAKFWNVLAQVPMLNIEDIPALKWKHQCALQLFESLCKIADETGYPLEKTFLLGAQNGIEEIVRTIIDSYPTAIKNEGRHWTAFHVAVMYRHVKIFKMLYEKNIRNGQYLRMLNEKEKSVLDFVEEAGHQAGIGTDSGVVFKMQRELQWFMKVTELVKFKKSPKKENPELDLPEIPLVSFEEHHADMAAKDKEWMTGMANASSVAASLIATVAFAAAFLVPGGNHSTGIPNFSNEGFFKVFAISDALALFFSITSVLSFLSIYTSRYKVRDYLFDLPIRVIVGLISLFFSLICLVMAFSCTLFLVFAKKNVLLLTPIITLSCIPVVLYVILQLPSLVTMIRSTFYSDITHW</sequence>
<keyword evidence="1" id="KW-1133">Transmembrane helix</keyword>